<evidence type="ECO:0000256" key="1">
    <source>
        <dbReference type="ARBA" id="ARBA00022679"/>
    </source>
</evidence>
<evidence type="ECO:0000256" key="3">
    <source>
        <dbReference type="SAM" id="MobiDB-lite"/>
    </source>
</evidence>
<dbReference type="CDD" id="cd04301">
    <property type="entry name" value="NAT_SF"/>
    <property type="match status" value="1"/>
</dbReference>
<dbReference type="PROSITE" id="PS51186">
    <property type="entry name" value="GNAT"/>
    <property type="match status" value="1"/>
</dbReference>
<keyword evidence="2" id="KW-0012">Acyltransferase</keyword>
<dbReference type="SUPFAM" id="SSF55729">
    <property type="entry name" value="Acyl-CoA N-acyltransferases (Nat)"/>
    <property type="match status" value="1"/>
</dbReference>
<keyword evidence="1" id="KW-0808">Transferase</keyword>
<dbReference type="Proteomes" id="UP000278440">
    <property type="component" value="Unassembled WGS sequence"/>
</dbReference>
<accession>A0A495XWS4</accession>
<dbReference type="EMBL" id="RBXT01000001">
    <property type="protein sequence ID" value="RKT79031.1"/>
    <property type="molecule type" value="Genomic_DNA"/>
</dbReference>
<evidence type="ECO:0000313" key="6">
    <source>
        <dbReference type="Proteomes" id="UP000278440"/>
    </source>
</evidence>
<dbReference type="InterPro" id="IPR000182">
    <property type="entry name" value="GNAT_dom"/>
</dbReference>
<reference evidence="5 6" key="1">
    <citation type="submission" date="2018-10" db="EMBL/GenBank/DDBJ databases">
        <title>Sequencing the genomes of 1000 actinobacteria strains.</title>
        <authorList>
            <person name="Klenk H.-P."/>
        </authorList>
    </citation>
    <scope>NUCLEOTIDE SEQUENCE [LARGE SCALE GENOMIC DNA]</scope>
    <source>
        <strain evidence="5 6">DSM 44267</strain>
    </source>
</reference>
<keyword evidence="5" id="KW-0687">Ribonucleoprotein</keyword>
<evidence type="ECO:0000256" key="2">
    <source>
        <dbReference type="ARBA" id="ARBA00023315"/>
    </source>
</evidence>
<dbReference type="InterPro" id="IPR050832">
    <property type="entry name" value="Bact_Acetyltransf"/>
</dbReference>
<dbReference type="Pfam" id="PF00583">
    <property type="entry name" value="Acetyltransf_1"/>
    <property type="match status" value="1"/>
</dbReference>
<dbReference type="PANTHER" id="PTHR43877">
    <property type="entry name" value="AMINOALKYLPHOSPHONATE N-ACETYLTRANSFERASE-RELATED-RELATED"/>
    <property type="match status" value="1"/>
</dbReference>
<dbReference type="OrthoDB" id="9805924at2"/>
<comment type="caution">
    <text evidence="5">The sequence shown here is derived from an EMBL/GenBank/DDBJ whole genome shotgun (WGS) entry which is preliminary data.</text>
</comment>
<feature type="domain" description="N-acetyltransferase" evidence="4">
    <location>
        <begin position="28"/>
        <end position="170"/>
    </location>
</feature>
<dbReference type="GO" id="GO:0005840">
    <property type="term" value="C:ribosome"/>
    <property type="evidence" value="ECO:0007669"/>
    <property type="project" value="UniProtKB-KW"/>
</dbReference>
<feature type="compositionally biased region" description="Gly residues" evidence="3">
    <location>
        <begin position="1"/>
        <end position="20"/>
    </location>
</feature>
<protein>
    <submittedName>
        <fullName evidence="5">Ribosomal protein S18 acetylase RimI-like enzyme</fullName>
    </submittedName>
</protein>
<feature type="region of interest" description="Disordered" evidence="3">
    <location>
        <begin position="1"/>
        <end position="34"/>
    </location>
</feature>
<evidence type="ECO:0000313" key="5">
    <source>
        <dbReference type="EMBL" id="RKT79031.1"/>
    </source>
</evidence>
<dbReference type="Gene3D" id="3.40.630.30">
    <property type="match status" value="1"/>
</dbReference>
<proteinExistence type="predicted"/>
<dbReference type="AlphaFoldDB" id="A0A495XWS4"/>
<organism evidence="5 6">
    <name type="scientific">Terracoccus luteus</name>
    <dbReference type="NCBI Taxonomy" id="53356"/>
    <lineage>
        <taxon>Bacteria</taxon>
        <taxon>Bacillati</taxon>
        <taxon>Actinomycetota</taxon>
        <taxon>Actinomycetes</taxon>
        <taxon>Micrococcales</taxon>
        <taxon>Intrasporangiaceae</taxon>
        <taxon>Terracoccus</taxon>
    </lineage>
</organism>
<dbReference type="RefSeq" id="WP_121033636.1">
    <property type="nucleotide sequence ID" value="NZ_RBXT01000001.1"/>
</dbReference>
<gene>
    <name evidence="5" type="ORF">DFJ68_2486</name>
</gene>
<evidence type="ECO:0000259" key="4">
    <source>
        <dbReference type="PROSITE" id="PS51186"/>
    </source>
</evidence>
<keyword evidence="6" id="KW-1185">Reference proteome</keyword>
<dbReference type="GO" id="GO:0016747">
    <property type="term" value="F:acyltransferase activity, transferring groups other than amino-acyl groups"/>
    <property type="evidence" value="ECO:0007669"/>
    <property type="project" value="InterPro"/>
</dbReference>
<dbReference type="InterPro" id="IPR016181">
    <property type="entry name" value="Acyl_CoA_acyltransferase"/>
</dbReference>
<sequence length="170" mass="18370">MTGSGGPGAPGAPGASGEGPGRPDHPAGEVGPLTDADHDRWEALFRDYIAFYGRELPQAAYDRAWREFRSDTVLHALGARVDGELVGITHFLVHANTSGPDVCYLQDLFTSPEARGRGVGRALVEAVAEWARAQGCGRVYWQTAEDNAVARRLYDSLVPFSGFVVYRLPL</sequence>
<keyword evidence="5" id="KW-0689">Ribosomal protein</keyword>
<name>A0A495XWS4_9MICO</name>